<proteinExistence type="inferred from homology"/>
<dbReference type="Gene3D" id="3.40.50.150">
    <property type="entry name" value="Vaccinia Virus protein VP39"/>
    <property type="match status" value="1"/>
</dbReference>
<evidence type="ECO:0000256" key="3">
    <source>
        <dbReference type="ARBA" id="ARBA00030757"/>
    </source>
</evidence>
<dbReference type="CDD" id="cd02440">
    <property type="entry name" value="AdoMet_MTases"/>
    <property type="match status" value="1"/>
</dbReference>
<keyword evidence="4" id="KW-0808">Transferase</keyword>
<dbReference type="AlphaFoldDB" id="A0A6N7QPA2"/>
<dbReference type="Proteomes" id="UP000433788">
    <property type="component" value="Unassembled WGS sequence"/>
</dbReference>
<comment type="caution">
    <text evidence="4">The sequence shown here is derived from an EMBL/GenBank/DDBJ whole genome shotgun (WGS) entry which is preliminary data.</text>
</comment>
<dbReference type="GO" id="GO:0032259">
    <property type="term" value="P:methylation"/>
    <property type="evidence" value="ECO:0007669"/>
    <property type="project" value="UniProtKB-KW"/>
</dbReference>
<comment type="similarity">
    <text evidence="1">Belongs to the methyltransferase superfamily. L-isoaspartyl/D-aspartyl protein methyltransferase family.</text>
</comment>
<name>A0A6N7QPA2_9GAMM</name>
<dbReference type="SUPFAM" id="SSF53335">
    <property type="entry name" value="S-adenosyl-L-methionine-dependent methyltransferases"/>
    <property type="match status" value="1"/>
</dbReference>
<dbReference type="RefSeq" id="WP_153719308.1">
    <property type="nucleotide sequence ID" value="NZ_WJPP01000003.1"/>
</dbReference>
<dbReference type="InterPro" id="IPR029063">
    <property type="entry name" value="SAM-dependent_MTases_sf"/>
</dbReference>
<evidence type="ECO:0000256" key="1">
    <source>
        <dbReference type="ARBA" id="ARBA00005369"/>
    </source>
</evidence>
<dbReference type="InterPro" id="IPR000682">
    <property type="entry name" value="PCMT"/>
</dbReference>
<dbReference type="PANTHER" id="PTHR11579">
    <property type="entry name" value="PROTEIN-L-ISOASPARTATE O-METHYLTRANSFERASE"/>
    <property type="match status" value="1"/>
</dbReference>
<dbReference type="EMBL" id="WJPP01000003">
    <property type="protein sequence ID" value="MRH78246.1"/>
    <property type="molecule type" value="Genomic_DNA"/>
</dbReference>
<accession>A0A6N7QPA2</accession>
<evidence type="ECO:0000256" key="2">
    <source>
        <dbReference type="ARBA" id="ARBA00013346"/>
    </source>
</evidence>
<sequence length="220" mass="24187">MTKLDSQMARGNMIGHQIRAWEVLNDRILETLNMIPRHQFVPSAFVDIAYSDMQIPLGHGQVMLEPKIQGRLLQATNPMPKDRVLEIGTGSGFLTACLSSLCAHVTTVELLPEFHVAAKDNLTTQGITNYAAELGDAASGWLDGEVYDVIVVTASMPVLNQQFHRQLSQGGRLFVITGQPPIMEALLITRIDEDQWSTESLFDGYAPPLIGAETSHAFTL</sequence>
<reference evidence="4 5" key="1">
    <citation type="submission" date="2019-11" db="EMBL/GenBank/DDBJ databases">
        <authorList>
            <person name="Zhang X.Y."/>
        </authorList>
    </citation>
    <scope>NUCLEOTIDE SEQUENCE [LARGE SCALE GENOMIC DNA]</scope>
    <source>
        <strain evidence="4 5">C176</strain>
    </source>
</reference>
<dbReference type="GO" id="GO:0004719">
    <property type="term" value="F:protein-L-isoaspartate (D-aspartate) O-methyltransferase activity"/>
    <property type="evidence" value="ECO:0007669"/>
    <property type="project" value="InterPro"/>
</dbReference>
<evidence type="ECO:0000313" key="5">
    <source>
        <dbReference type="Proteomes" id="UP000433788"/>
    </source>
</evidence>
<gene>
    <name evidence="4" type="ORF">GH984_05960</name>
</gene>
<dbReference type="Pfam" id="PF01135">
    <property type="entry name" value="PCMT"/>
    <property type="match status" value="1"/>
</dbReference>
<protein>
    <recommendedName>
        <fullName evidence="2">Protein-L-isoaspartate O-methyltransferase</fullName>
    </recommendedName>
    <alternativeName>
        <fullName evidence="3">Protein L-isoaspartyl methyltransferase</fullName>
    </alternativeName>
</protein>
<keyword evidence="4" id="KW-0489">Methyltransferase</keyword>
<keyword evidence="5" id="KW-1185">Reference proteome</keyword>
<dbReference type="PANTHER" id="PTHR11579:SF18">
    <property type="entry name" value="PROTEIN-L-ISOASPARTATE O-METHYLTRANSFERASE"/>
    <property type="match status" value="1"/>
</dbReference>
<dbReference type="GO" id="GO:0005737">
    <property type="term" value="C:cytoplasm"/>
    <property type="evidence" value="ECO:0007669"/>
    <property type="project" value="TreeGrafter"/>
</dbReference>
<evidence type="ECO:0000313" key="4">
    <source>
        <dbReference type="EMBL" id="MRH78246.1"/>
    </source>
</evidence>
<organism evidence="4 5">
    <name type="scientific">Spiribacter salilacus</name>
    <dbReference type="NCBI Taxonomy" id="2664894"/>
    <lineage>
        <taxon>Bacteria</taxon>
        <taxon>Pseudomonadati</taxon>
        <taxon>Pseudomonadota</taxon>
        <taxon>Gammaproteobacteria</taxon>
        <taxon>Chromatiales</taxon>
        <taxon>Ectothiorhodospiraceae</taxon>
        <taxon>Spiribacter</taxon>
    </lineage>
</organism>